<comment type="caution">
    <text evidence="1">The sequence shown here is derived from an EMBL/GenBank/DDBJ whole genome shotgun (WGS) entry which is preliminary data.</text>
</comment>
<evidence type="ECO:0000313" key="1">
    <source>
        <dbReference type="EMBL" id="KAF5364001.1"/>
    </source>
</evidence>
<organism evidence="1 2">
    <name type="scientific">Leucocoprinus leucothites</name>
    <dbReference type="NCBI Taxonomy" id="201217"/>
    <lineage>
        <taxon>Eukaryota</taxon>
        <taxon>Fungi</taxon>
        <taxon>Dikarya</taxon>
        <taxon>Basidiomycota</taxon>
        <taxon>Agaricomycotina</taxon>
        <taxon>Agaricomycetes</taxon>
        <taxon>Agaricomycetidae</taxon>
        <taxon>Agaricales</taxon>
        <taxon>Agaricineae</taxon>
        <taxon>Agaricaceae</taxon>
        <taxon>Leucocoprinus</taxon>
    </lineage>
</organism>
<dbReference type="Proteomes" id="UP000559027">
    <property type="component" value="Unassembled WGS sequence"/>
</dbReference>
<dbReference type="Gene3D" id="3.40.50.1820">
    <property type="entry name" value="alpha/beta hydrolase"/>
    <property type="match status" value="1"/>
</dbReference>
<proteinExistence type="predicted"/>
<sequence length="329" mass="36953">MSTESQQEKFLNLAGDRVLAYEEGGNLDSKVIVLFFHGVFTVGDAKRPSPVIVKHNAHFLAPTLPGWGSSSIRANPDKTPYYQALAQDTTALLEHTHPGISNAPVGEYKLYVSGGAYGTVPAQMIFNASTDIFPASRHIVACLLLAPVTPFKYHKQYAEDLTWDNYFSVGPPSRYIPWQLLHRLASVVLSKKLGRPEGSEALIRKFIFDHIKEDEKAMFEKWKIERGLGEGQFEKNMAANMRKSVGSSWEGFVERADVMHSDWGFTLEEMSRKPVILISASEDKMTPAAWAKWLTEKYPNAKLKEISGSHVAILWYIDSTWEEVMEVKG</sequence>
<dbReference type="OrthoDB" id="294702at2759"/>
<evidence type="ECO:0008006" key="3">
    <source>
        <dbReference type="Google" id="ProtNLM"/>
    </source>
</evidence>
<dbReference type="SUPFAM" id="SSF53474">
    <property type="entry name" value="alpha/beta-Hydrolases"/>
    <property type="match status" value="1"/>
</dbReference>
<dbReference type="InterPro" id="IPR029058">
    <property type="entry name" value="AB_hydrolase_fold"/>
</dbReference>
<gene>
    <name evidence="1" type="ORF">D9756_000531</name>
</gene>
<dbReference type="EMBL" id="JAACJO010000001">
    <property type="protein sequence ID" value="KAF5364001.1"/>
    <property type="molecule type" value="Genomic_DNA"/>
</dbReference>
<keyword evidence="2" id="KW-1185">Reference proteome</keyword>
<reference evidence="1 2" key="1">
    <citation type="journal article" date="2020" name="ISME J.">
        <title>Uncovering the hidden diversity of litter-decomposition mechanisms in mushroom-forming fungi.</title>
        <authorList>
            <person name="Floudas D."/>
            <person name="Bentzer J."/>
            <person name="Ahren D."/>
            <person name="Johansson T."/>
            <person name="Persson P."/>
            <person name="Tunlid A."/>
        </authorList>
    </citation>
    <scope>NUCLEOTIDE SEQUENCE [LARGE SCALE GENOMIC DNA]</scope>
    <source>
        <strain evidence="1 2">CBS 146.42</strain>
    </source>
</reference>
<accession>A0A8H5GFU5</accession>
<evidence type="ECO:0000313" key="2">
    <source>
        <dbReference type="Proteomes" id="UP000559027"/>
    </source>
</evidence>
<dbReference type="AlphaFoldDB" id="A0A8H5GFU5"/>
<name>A0A8H5GFU5_9AGAR</name>
<protein>
    <recommendedName>
        <fullName evidence="3">AB hydrolase-1 domain-containing protein</fullName>
    </recommendedName>
</protein>